<proteinExistence type="predicted"/>
<dbReference type="Proteomes" id="UP000193664">
    <property type="component" value="Unassembled WGS sequence"/>
</dbReference>
<dbReference type="AlphaFoldDB" id="A0A1X2ZMD3"/>
<dbReference type="InterPro" id="IPR041657">
    <property type="entry name" value="HTH_17"/>
</dbReference>
<organism evidence="2 3">
    <name type="scientific">Bifidobacterium adolescentis</name>
    <dbReference type="NCBI Taxonomy" id="1680"/>
    <lineage>
        <taxon>Bacteria</taxon>
        <taxon>Bacillati</taxon>
        <taxon>Actinomycetota</taxon>
        <taxon>Actinomycetes</taxon>
        <taxon>Bifidobacteriales</taxon>
        <taxon>Bifidobacteriaceae</taxon>
        <taxon>Bifidobacterium</taxon>
    </lineage>
</organism>
<reference evidence="2 3" key="1">
    <citation type="journal article" date="2016" name="Sci. Rep.">
        <title>Evaluation of genetic diversity among strains of the human gut commensal Bifidobacterium adolescentis.</title>
        <authorList>
            <person name="Duranti S."/>
            <person name="Milani C."/>
            <person name="Lugli G.A."/>
            <person name="Mancabelli L."/>
            <person name="Turroni F."/>
            <person name="Ferrario C."/>
            <person name="Mangifesta M."/>
            <person name="Viappiani A."/>
            <person name="Sanchez B."/>
            <person name="Margolles A."/>
            <person name="van Sinderen D."/>
            <person name="Ventura M."/>
        </authorList>
    </citation>
    <scope>NUCLEOTIDE SEQUENCE [LARGE SCALE GENOMIC DNA]</scope>
    <source>
        <strain evidence="2 3">AD2-8</strain>
    </source>
</reference>
<dbReference type="RefSeq" id="WP_085408259.1">
    <property type="nucleotide sequence ID" value="NZ_LNKF01000002.1"/>
</dbReference>
<gene>
    <name evidence="2" type="ORF">AD0028_0746</name>
</gene>
<protein>
    <recommendedName>
        <fullName evidence="1">Helix-turn-helix domain-containing protein</fullName>
    </recommendedName>
</protein>
<evidence type="ECO:0000313" key="2">
    <source>
        <dbReference type="EMBL" id="OSG95506.1"/>
    </source>
</evidence>
<sequence>MTASECLTLTPTQVEAKYGIKRNHLSQLRYQHRGPRFIQATPRTVLYRTSDIEEWLNANTVETRESKGLAA</sequence>
<dbReference type="EMBL" id="LNKF01000002">
    <property type="protein sequence ID" value="OSG95506.1"/>
    <property type="molecule type" value="Genomic_DNA"/>
</dbReference>
<name>A0A1X2ZMD3_BIFAD</name>
<accession>A0A1X2ZMD3</accession>
<feature type="domain" description="Helix-turn-helix" evidence="1">
    <location>
        <begin position="9"/>
        <end position="59"/>
    </location>
</feature>
<dbReference type="Pfam" id="PF12728">
    <property type="entry name" value="HTH_17"/>
    <property type="match status" value="1"/>
</dbReference>
<evidence type="ECO:0000259" key="1">
    <source>
        <dbReference type="Pfam" id="PF12728"/>
    </source>
</evidence>
<evidence type="ECO:0000313" key="3">
    <source>
        <dbReference type="Proteomes" id="UP000193664"/>
    </source>
</evidence>
<comment type="caution">
    <text evidence="2">The sequence shown here is derived from an EMBL/GenBank/DDBJ whole genome shotgun (WGS) entry which is preliminary data.</text>
</comment>